<accession>A0ABD0JJW2</accession>
<proteinExistence type="predicted"/>
<protein>
    <submittedName>
        <fullName evidence="2">Uncharacterized protein</fullName>
    </submittedName>
</protein>
<dbReference type="AlphaFoldDB" id="A0ABD0JJW2"/>
<evidence type="ECO:0000256" key="1">
    <source>
        <dbReference type="SAM" id="MobiDB-lite"/>
    </source>
</evidence>
<sequence>MLKFASSKTNGATKMSTSNGHLTNHQTGSLTCSEKYQGDVAMLVEGRSTSTSKIYVKYWLTRRRGGLTAFSLSSHRTPTPVSDRGTSIESWFEVRVTDTDINRRSALTRVVCRCNDVQR</sequence>
<organism evidence="2 3">
    <name type="scientific">Batillaria attramentaria</name>
    <dbReference type="NCBI Taxonomy" id="370345"/>
    <lineage>
        <taxon>Eukaryota</taxon>
        <taxon>Metazoa</taxon>
        <taxon>Spiralia</taxon>
        <taxon>Lophotrochozoa</taxon>
        <taxon>Mollusca</taxon>
        <taxon>Gastropoda</taxon>
        <taxon>Caenogastropoda</taxon>
        <taxon>Sorbeoconcha</taxon>
        <taxon>Cerithioidea</taxon>
        <taxon>Batillariidae</taxon>
        <taxon>Batillaria</taxon>
    </lineage>
</organism>
<evidence type="ECO:0000313" key="2">
    <source>
        <dbReference type="EMBL" id="KAK7475264.1"/>
    </source>
</evidence>
<feature type="region of interest" description="Disordered" evidence="1">
    <location>
        <begin position="1"/>
        <end position="29"/>
    </location>
</feature>
<keyword evidence="3" id="KW-1185">Reference proteome</keyword>
<gene>
    <name evidence="2" type="ORF">BaRGS_00033495</name>
</gene>
<name>A0ABD0JJW2_9CAEN</name>
<comment type="caution">
    <text evidence="2">The sequence shown here is derived from an EMBL/GenBank/DDBJ whole genome shotgun (WGS) entry which is preliminary data.</text>
</comment>
<evidence type="ECO:0000313" key="3">
    <source>
        <dbReference type="Proteomes" id="UP001519460"/>
    </source>
</evidence>
<dbReference type="EMBL" id="JACVVK020000411">
    <property type="protein sequence ID" value="KAK7475264.1"/>
    <property type="molecule type" value="Genomic_DNA"/>
</dbReference>
<dbReference type="Proteomes" id="UP001519460">
    <property type="component" value="Unassembled WGS sequence"/>
</dbReference>
<reference evidence="2 3" key="1">
    <citation type="journal article" date="2023" name="Sci. Data">
        <title>Genome assembly of the Korean intertidal mud-creeper Batillaria attramentaria.</title>
        <authorList>
            <person name="Patra A.K."/>
            <person name="Ho P.T."/>
            <person name="Jun S."/>
            <person name="Lee S.J."/>
            <person name="Kim Y."/>
            <person name="Won Y.J."/>
        </authorList>
    </citation>
    <scope>NUCLEOTIDE SEQUENCE [LARGE SCALE GENOMIC DNA]</scope>
    <source>
        <strain evidence="2">Wonlab-2016</strain>
    </source>
</reference>